<name>A0A4Q0XQM1_9BACT</name>
<sequence>MILNISKIKTEALLLFCKDIILTYQDADEFSFDVNEETHHYINSMTHDILQQLENLTKSHEYYLTNRDNSRIKAILLSYEHINKSLSKELKDGKPFNPSMLYFSMLATWFAELQKESRSKEYIYFIIYPYANVYDKLLINIKDKEFKALNVSMINIAEKIIWELEQYKFV</sequence>
<dbReference type="Proteomes" id="UP000290657">
    <property type="component" value="Unassembled WGS sequence"/>
</dbReference>
<evidence type="ECO:0000313" key="2">
    <source>
        <dbReference type="Proteomes" id="UP000290657"/>
    </source>
</evidence>
<dbReference type="RefSeq" id="WP_128995751.1">
    <property type="nucleotide sequence ID" value="NZ_PDKN01000003.1"/>
</dbReference>
<proteinExistence type="predicted"/>
<dbReference type="OrthoDB" id="5346732at2"/>
<reference evidence="1 2" key="1">
    <citation type="submission" date="2017-10" db="EMBL/GenBank/DDBJ databases">
        <title>Genomics of the genus Arcobacter.</title>
        <authorList>
            <person name="Perez-Cataluna A."/>
            <person name="Figueras M.J."/>
        </authorList>
    </citation>
    <scope>NUCLEOTIDE SEQUENCE [LARGE SCALE GENOMIC DNA]</scope>
    <source>
        <strain evidence="1 2">CECT 8987</strain>
    </source>
</reference>
<organism evidence="1 2">
    <name type="scientific">Candidatus Marinarcus aquaticus</name>
    <dbReference type="NCBI Taxonomy" id="2044504"/>
    <lineage>
        <taxon>Bacteria</taxon>
        <taxon>Pseudomonadati</taxon>
        <taxon>Campylobacterota</taxon>
        <taxon>Epsilonproteobacteria</taxon>
        <taxon>Campylobacterales</taxon>
        <taxon>Arcobacteraceae</taxon>
        <taxon>Candidatus Marinarcus</taxon>
    </lineage>
</organism>
<comment type="caution">
    <text evidence="1">The sequence shown here is derived from an EMBL/GenBank/DDBJ whole genome shotgun (WGS) entry which is preliminary data.</text>
</comment>
<dbReference type="AlphaFoldDB" id="A0A4Q0XQM1"/>
<dbReference type="EMBL" id="PDKN01000003">
    <property type="protein sequence ID" value="RXJ57888.1"/>
    <property type="molecule type" value="Genomic_DNA"/>
</dbReference>
<gene>
    <name evidence="1" type="ORF">CRV04_05115</name>
</gene>
<keyword evidence="2" id="KW-1185">Reference proteome</keyword>
<protein>
    <submittedName>
        <fullName evidence="1">Uncharacterized protein</fullName>
    </submittedName>
</protein>
<evidence type="ECO:0000313" key="1">
    <source>
        <dbReference type="EMBL" id="RXJ57888.1"/>
    </source>
</evidence>
<accession>A0A4Q0XQM1</accession>